<accession>A0A1D8GFP0</accession>
<dbReference type="KEGG" id="gfe:Gferi_09115"/>
<dbReference type="AlphaFoldDB" id="A0A1D8GFP0"/>
<protein>
    <recommendedName>
        <fullName evidence="3">DUF4829 domain-containing protein</fullName>
    </recommendedName>
</protein>
<dbReference type="RefSeq" id="WP_069975737.1">
    <property type="nucleotide sequence ID" value="NZ_CP017269.1"/>
</dbReference>
<name>A0A1D8GFP0_9FIRM</name>
<gene>
    <name evidence="1" type="ORF">Gferi_09115</name>
</gene>
<dbReference type="OrthoDB" id="1953117at2"/>
<dbReference type="EMBL" id="CP017269">
    <property type="protein sequence ID" value="AOT69728.1"/>
    <property type="molecule type" value="Genomic_DNA"/>
</dbReference>
<sequence length="168" mass="19831">MKKFILMLASVILIIYMGMQVDVEKLYPERDEKAPIYLKAIEDEAYSMKVRQQIQTVIDQYTDSMLKKDAPMLMQQISREYRDDQTRDYQLLESTIKAELNNQGYVQLDYKIQLIYPTAQGILVRMEKQYGQEIQGEKISKRLMEDFLFIQEKGTWKIRGIATVSKLI</sequence>
<evidence type="ECO:0008006" key="3">
    <source>
        <dbReference type="Google" id="ProtNLM"/>
    </source>
</evidence>
<keyword evidence="2" id="KW-1185">Reference proteome</keyword>
<organism evidence="1 2">
    <name type="scientific">Geosporobacter ferrireducens</name>
    <dbReference type="NCBI Taxonomy" id="1424294"/>
    <lineage>
        <taxon>Bacteria</taxon>
        <taxon>Bacillati</taxon>
        <taxon>Bacillota</taxon>
        <taxon>Clostridia</taxon>
        <taxon>Peptostreptococcales</taxon>
        <taxon>Thermotaleaceae</taxon>
        <taxon>Geosporobacter</taxon>
    </lineage>
</organism>
<proteinExistence type="predicted"/>
<reference evidence="1 2" key="1">
    <citation type="submission" date="2016-09" db="EMBL/GenBank/DDBJ databases">
        <title>Genomic analysis reveals versatility of anaerobic energy metabolism of Geosporobacter ferrireducens IRF9 of phylum Firmicutes.</title>
        <authorList>
            <person name="Kim S.-J."/>
        </authorList>
    </citation>
    <scope>NUCLEOTIDE SEQUENCE [LARGE SCALE GENOMIC DNA]</scope>
    <source>
        <strain evidence="1 2">IRF9</strain>
    </source>
</reference>
<evidence type="ECO:0000313" key="2">
    <source>
        <dbReference type="Proteomes" id="UP000095743"/>
    </source>
</evidence>
<evidence type="ECO:0000313" key="1">
    <source>
        <dbReference type="EMBL" id="AOT69728.1"/>
    </source>
</evidence>
<dbReference type="Proteomes" id="UP000095743">
    <property type="component" value="Chromosome"/>
</dbReference>